<reference evidence="3 4" key="1">
    <citation type="submission" date="2024-03" db="EMBL/GenBank/DDBJ databases">
        <authorList>
            <person name="Jo J.-H."/>
        </authorList>
    </citation>
    <scope>NUCLEOTIDE SEQUENCE [LARGE SCALE GENOMIC DNA]</scope>
    <source>
        <strain evidence="3 4">PS1R-30</strain>
    </source>
</reference>
<dbReference type="EMBL" id="JBBHJZ010000001">
    <property type="protein sequence ID" value="MEJ5975692.1"/>
    <property type="molecule type" value="Genomic_DNA"/>
</dbReference>
<proteinExistence type="inferred from homology"/>
<name>A0ABU8RRN2_9SPHN</name>
<dbReference type="PRINTS" id="PR00081">
    <property type="entry name" value="GDHRDH"/>
</dbReference>
<dbReference type="InterPro" id="IPR020904">
    <property type="entry name" value="Sc_DH/Rdtase_CS"/>
</dbReference>
<dbReference type="InterPro" id="IPR036291">
    <property type="entry name" value="NAD(P)-bd_dom_sf"/>
</dbReference>
<keyword evidence="2" id="KW-0560">Oxidoreductase</keyword>
<gene>
    <name evidence="3" type="ORF">WG901_03535</name>
</gene>
<dbReference type="PANTHER" id="PTHR24321">
    <property type="entry name" value="DEHYDROGENASES, SHORT CHAIN"/>
    <property type="match status" value="1"/>
</dbReference>
<organism evidence="3 4">
    <name type="scientific">Novosphingobium anseongense</name>
    <dbReference type="NCBI Taxonomy" id="3133436"/>
    <lineage>
        <taxon>Bacteria</taxon>
        <taxon>Pseudomonadati</taxon>
        <taxon>Pseudomonadota</taxon>
        <taxon>Alphaproteobacteria</taxon>
        <taxon>Sphingomonadales</taxon>
        <taxon>Sphingomonadaceae</taxon>
        <taxon>Novosphingobium</taxon>
    </lineage>
</organism>
<dbReference type="CDD" id="cd05233">
    <property type="entry name" value="SDR_c"/>
    <property type="match status" value="1"/>
</dbReference>
<dbReference type="InterPro" id="IPR002347">
    <property type="entry name" value="SDR_fam"/>
</dbReference>
<keyword evidence="4" id="KW-1185">Reference proteome</keyword>
<dbReference type="Pfam" id="PF13561">
    <property type="entry name" value="adh_short_C2"/>
    <property type="match status" value="1"/>
</dbReference>
<dbReference type="SUPFAM" id="SSF51735">
    <property type="entry name" value="NAD(P)-binding Rossmann-fold domains"/>
    <property type="match status" value="1"/>
</dbReference>
<dbReference type="PROSITE" id="PS00061">
    <property type="entry name" value="ADH_SHORT"/>
    <property type="match status" value="1"/>
</dbReference>
<evidence type="ECO:0000256" key="1">
    <source>
        <dbReference type="ARBA" id="ARBA00006484"/>
    </source>
</evidence>
<evidence type="ECO:0000313" key="4">
    <source>
        <dbReference type="Proteomes" id="UP001361239"/>
    </source>
</evidence>
<dbReference type="Gene3D" id="3.40.50.720">
    <property type="entry name" value="NAD(P)-binding Rossmann-like Domain"/>
    <property type="match status" value="1"/>
</dbReference>
<dbReference type="RefSeq" id="WP_339585624.1">
    <property type="nucleotide sequence ID" value="NZ_JBBHJZ010000001.1"/>
</dbReference>
<protein>
    <submittedName>
        <fullName evidence="3">SDR family oxidoreductase</fullName>
    </submittedName>
</protein>
<accession>A0ABU8RRN2</accession>
<evidence type="ECO:0000313" key="3">
    <source>
        <dbReference type="EMBL" id="MEJ5975692.1"/>
    </source>
</evidence>
<comment type="caution">
    <text evidence="3">The sequence shown here is derived from an EMBL/GenBank/DDBJ whole genome shotgun (WGS) entry which is preliminary data.</text>
</comment>
<dbReference type="PANTHER" id="PTHR24321:SF14">
    <property type="entry name" value="SHORT-CHAIN TYPE DEHYDROGENASE_REDUCTASE BLR2146-RELATED"/>
    <property type="match status" value="1"/>
</dbReference>
<sequence length="253" mass="25649">MSRLRDKVIVVAGAGGIGGGLARRYAAEGAAVVLGDVDAASVEATVAEITASGGTAIGTTLDGADEDSVTAVVALAVARFGGLDGFHANFASFKDGESGADILGLPMDVYDEVMRVNARGAVLCSRAAIPEMLKRGGGSLVFTTSGAAFAGETVRLAYAMSKVATHALVRNIANRFGRDGIRANAIAPGVVTHARFEAVLDPEVVAGMAARIPVGRLGRPEDIAAMGALLMSDEGSFITGQVLSVDGGNSMRQ</sequence>
<dbReference type="Proteomes" id="UP001361239">
    <property type="component" value="Unassembled WGS sequence"/>
</dbReference>
<evidence type="ECO:0000256" key="2">
    <source>
        <dbReference type="ARBA" id="ARBA00023002"/>
    </source>
</evidence>
<comment type="similarity">
    <text evidence="1">Belongs to the short-chain dehydrogenases/reductases (SDR) family.</text>
</comment>